<dbReference type="EMBL" id="JAESWC010000001">
    <property type="protein sequence ID" value="MBL4934614.1"/>
    <property type="molecule type" value="Genomic_DNA"/>
</dbReference>
<proteinExistence type="inferred from homology"/>
<keyword evidence="2" id="KW-0378">Hydrolase</keyword>
<gene>
    <name evidence="5" type="ORF">JK636_02455</name>
</gene>
<evidence type="ECO:0000259" key="4">
    <source>
        <dbReference type="Pfam" id="PF01229"/>
    </source>
</evidence>
<feature type="domain" description="Glycosyl hydrolases family 39 N-terminal catalytic" evidence="4">
    <location>
        <begin position="3"/>
        <end position="470"/>
    </location>
</feature>
<dbReference type="Gene3D" id="3.20.20.80">
    <property type="entry name" value="Glycosidases"/>
    <property type="match status" value="1"/>
</dbReference>
<protein>
    <recommendedName>
        <fullName evidence="4">Glycosyl hydrolases family 39 N-terminal catalytic domain-containing protein</fullName>
    </recommendedName>
</protein>
<comment type="similarity">
    <text evidence="1">Belongs to the glycosyl hydrolase 39 family.</text>
</comment>
<dbReference type="RefSeq" id="WP_202747242.1">
    <property type="nucleotide sequence ID" value="NZ_JAESWC010000001.1"/>
</dbReference>
<dbReference type="SUPFAM" id="SSF51011">
    <property type="entry name" value="Glycosyl hydrolase domain"/>
    <property type="match status" value="1"/>
</dbReference>
<evidence type="ECO:0000313" key="6">
    <source>
        <dbReference type="Proteomes" id="UP000632377"/>
    </source>
</evidence>
<accession>A0ABS1T5K7</accession>
<dbReference type="InterPro" id="IPR049166">
    <property type="entry name" value="GH39_cat"/>
</dbReference>
<dbReference type="InterPro" id="IPR017853">
    <property type="entry name" value="GH"/>
</dbReference>
<dbReference type="PANTHER" id="PTHR12631">
    <property type="entry name" value="ALPHA-L-IDURONIDASE"/>
    <property type="match status" value="1"/>
</dbReference>
<evidence type="ECO:0000256" key="2">
    <source>
        <dbReference type="ARBA" id="ARBA00022801"/>
    </source>
</evidence>
<reference evidence="5 6" key="1">
    <citation type="submission" date="2021-01" db="EMBL/GenBank/DDBJ databases">
        <title>Genome public.</title>
        <authorList>
            <person name="Liu C."/>
            <person name="Sun Q."/>
        </authorList>
    </citation>
    <scope>NUCLEOTIDE SEQUENCE [LARGE SCALE GENOMIC DNA]</scope>
    <source>
        <strain evidence="5 6">YIM B02515</strain>
    </source>
</reference>
<dbReference type="Gene3D" id="2.60.40.1500">
    <property type="entry name" value="Glycosyl hydrolase domain, family 39"/>
    <property type="match status" value="1"/>
</dbReference>
<comment type="caution">
    <text evidence="5">The sequence shown here is derived from an EMBL/GenBank/DDBJ whole genome shotgun (WGS) entry which is preliminary data.</text>
</comment>
<keyword evidence="6" id="KW-1185">Reference proteome</keyword>
<name>A0ABS1T5K7_9CLOT</name>
<dbReference type="Proteomes" id="UP000632377">
    <property type="component" value="Unassembled WGS sequence"/>
</dbReference>
<dbReference type="PANTHER" id="PTHR12631:SF10">
    <property type="entry name" value="BETA-XYLOSIDASE-LIKE PROTEIN-RELATED"/>
    <property type="match status" value="1"/>
</dbReference>
<dbReference type="Pfam" id="PF01229">
    <property type="entry name" value="Glyco_hydro_39"/>
    <property type="match status" value="1"/>
</dbReference>
<dbReference type="InterPro" id="IPR049165">
    <property type="entry name" value="GH39_as"/>
</dbReference>
<dbReference type="InterPro" id="IPR000514">
    <property type="entry name" value="Glyco_hydro_39"/>
</dbReference>
<dbReference type="PRINTS" id="PR00745">
    <property type="entry name" value="GLHYDRLASE39"/>
</dbReference>
<sequence>MTKISFNANQTGEVFAPYWHKVICAGRAAEGLREAWRNQFKELQKEIGFEYIRFHGLLHEDIMIYRENKDGNPIYNWQYVDELFDFLLENKIRPIVELGFMPYDLASGEKYQFWWKGNITPPKDYDKWINLIKELVKHFINRYGISEVLKWYFEVWNEPNDNFWASTLEEYCKMYEYTVNAIKSINNNIKVGGPAAPGHATDGFSDIVDNFITYCDKNNVTVDFISTHPYPNSWPLDTEGNCVTAYRDENSLRTDLSWLKERLEKSSYKNAEIHLTEWNSSPSPRDLVHDTAFMAPFIIQNNLKNIGLVDSLGFWTFTDIFEENAAGSTIFHGGFGLINFQGLKKPSYYGYWFLSKLGDERLTWGDNYFVTRKENKIQILIWNYCHYEETFATGDTTGLTQYERYSIFKEKNISVEISVDGLEGDYRVISYAFGRENGSIFDIWRNNGAPASPTSEELEILKKNNGPKGSIKYIKNAKAFNRQFLLKPHDVFLIELHKQL</sequence>
<evidence type="ECO:0000256" key="3">
    <source>
        <dbReference type="ARBA" id="ARBA00023295"/>
    </source>
</evidence>
<keyword evidence="3" id="KW-0326">Glycosidase</keyword>
<organism evidence="5 6">
    <name type="scientific">Clostridium rhizosphaerae</name>
    <dbReference type="NCBI Taxonomy" id="2803861"/>
    <lineage>
        <taxon>Bacteria</taxon>
        <taxon>Bacillati</taxon>
        <taxon>Bacillota</taxon>
        <taxon>Clostridia</taxon>
        <taxon>Eubacteriales</taxon>
        <taxon>Clostridiaceae</taxon>
        <taxon>Clostridium</taxon>
    </lineage>
</organism>
<evidence type="ECO:0000256" key="1">
    <source>
        <dbReference type="ARBA" id="ARBA00008875"/>
    </source>
</evidence>
<dbReference type="SUPFAM" id="SSF51445">
    <property type="entry name" value="(Trans)glycosidases"/>
    <property type="match status" value="1"/>
</dbReference>
<dbReference type="InterPro" id="IPR051923">
    <property type="entry name" value="Glycosyl_Hydrolase_39"/>
</dbReference>
<evidence type="ECO:0000313" key="5">
    <source>
        <dbReference type="EMBL" id="MBL4934614.1"/>
    </source>
</evidence>
<dbReference type="PROSITE" id="PS01027">
    <property type="entry name" value="GLYCOSYL_HYDROL_F39"/>
    <property type="match status" value="1"/>
</dbReference>